<dbReference type="GO" id="GO:0020037">
    <property type="term" value="F:heme binding"/>
    <property type="evidence" value="ECO:0007669"/>
    <property type="project" value="InterPro"/>
</dbReference>
<gene>
    <name evidence="8" type="ORF">SAMN02746041_02028</name>
</gene>
<evidence type="ECO:0000256" key="5">
    <source>
        <dbReference type="ARBA" id="ARBA00023136"/>
    </source>
</evidence>
<evidence type="ECO:0000256" key="6">
    <source>
        <dbReference type="SAM" id="Phobius"/>
    </source>
</evidence>
<comment type="subcellular location">
    <subcellularLocation>
        <location evidence="1">Membrane</location>
        <topology evidence="1">Multi-pass membrane protein</topology>
    </subcellularLocation>
</comment>
<name>A0A1W1XL19_9BACT</name>
<feature type="transmembrane region" description="Helical" evidence="6">
    <location>
        <begin position="6"/>
        <end position="27"/>
    </location>
</feature>
<dbReference type="Pfam" id="PF01578">
    <property type="entry name" value="Cytochrom_C_asm"/>
    <property type="match status" value="1"/>
</dbReference>
<keyword evidence="5 6" id="KW-0472">Membrane</keyword>
<feature type="transmembrane region" description="Helical" evidence="6">
    <location>
        <begin position="96"/>
        <end position="117"/>
    </location>
</feature>
<dbReference type="NCBIfam" id="TIGR03144">
    <property type="entry name" value="cytochr_II_ccsB"/>
    <property type="match status" value="1"/>
</dbReference>
<dbReference type="EMBL" id="FWXF01000010">
    <property type="protein sequence ID" value="SMC24532.1"/>
    <property type="molecule type" value="Genomic_DNA"/>
</dbReference>
<keyword evidence="4 6" id="KW-1133">Transmembrane helix</keyword>
<dbReference type="InterPro" id="IPR017562">
    <property type="entry name" value="Cyt_c_biogenesis_CcsA"/>
</dbReference>
<reference evidence="8 9" key="1">
    <citation type="submission" date="2017-04" db="EMBL/GenBank/DDBJ databases">
        <authorList>
            <person name="Afonso C.L."/>
            <person name="Miller P.J."/>
            <person name="Scott M.A."/>
            <person name="Spackman E."/>
            <person name="Goraichik I."/>
            <person name="Dimitrov K.M."/>
            <person name="Suarez D.L."/>
            <person name="Swayne D.E."/>
        </authorList>
    </citation>
    <scope>NUCLEOTIDE SEQUENCE [LARGE SCALE GENOMIC DNA]</scope>
    <source>
        <strain evidence="8 9">DSM 13146</strain>
    </source>
</reference>
<feature type="domain" description="Cytochrome c assembly protein" evidence="7">
    <location>
        <begin position="71"/>
        <end position="272"/>
    </location>
</feature>
<evidence type="ECO:0000256" key="1">
    <source>
        <dbReference type="ARBA" id="ARBA00004141"/>
    </source>
</evidence>
<dbReference type="PANTHER" id="PTHR30071">
    <property type="entry name" value="HEME EXPORTER PROTEIN C"/>
    <property type="match status" value="1"/>
</dbReference>
<feature type="transmembrane region" description="Helical" evidence="6">
    <location>
        <begin position="246"/>
        <end position="268"/>
    </location>
</feature>
<protein>
    <submittedName>
        <fullName evidence="8">Cytochrome c-type biogenesis protein CcsB</fullName>
    </submittedName>
</protein>
<keyword evidence="9" id="KW-1185">Reference proteome</keyword>
<dbReference type="InterPro" id="IPR002541">
    <property type="entry name" value="Cyt_c_assembly"/>
</dbReference>
<dbReference type="Proteomes" id="UP000192783">
    <property type="component" value="Unassembled WGS sequence"/>
</dbReference>
<accession>A0A1W1XL19</accession>
<keyword evidence="2 6" id="KW-0812">Transmembrane</keyword>
<feature type="transmembrane region" description="Helical" evidence="6">
    <location>
        <begin position="220"/>
        <end position="239"/>
    </location>
</feature>
<dbReference type="PANTHER" id="PTHR30071:SF1">
    <property type="entry name" value="CYTOCHROME B_B6 PROTEIN-RELATED"/>
    <property type="match status" value="1"/>
</dbReference>
<evidence type="ECO:0000256" key="4">
    <source>
        <dbReference type="ARBA" id="ARBA00022989"/>
    </source>
</evidence>
<dbReference type="AlphaFoldDB" id="A0A1W1XL19"/>
<dbReference type="InterPro" id="IPR045062">
    <property type="entry name" value="Cyt_c_biogenesis_CcsA/CcmC"/>
</dbReference>
<evidence type="ECO:0000256" key="2">
    <source>
        <dbReference type="ARBA" id="ARBA00022692"/>
    </source>
</evidence>
<dbReference type="GO" id="GO:0017004">
    <property type="term" value="P:cytochrome complex assembly"/>
    <property type="evidence" value="ECO:0007669"/>
    <property type="project" value="UniProtKB-KW"/>
</dbReference>
<feature type="transmembrane region" description="Helical" evidence="6">
    <location>
        <begin position="185"/>
        <end position="205"/>
    </location>
</feature>
<keyword evidence="3" id="KW-0201">Cytochrome c-type biogenesis</keyword>
<dbReference type="GO" id="GO:0005886">
    <property type="term" value="C:plasma membrane"/>
    <property type="evidence" value="ECO:0007669"/>
    <property type="project" value="TreeGrafter"/>
</dbReference>
<organism evidence="8 9">
    <name type="scientific">Desulfacinum hydrothermale DSM 13146</name>
    <dbReference type="NCBI Taxonomy" id="1121390"/>
    <lineage>
        <taxon>Bacteria</taxon>
        <taxon>Pseudomonadati</taxon>
        <taxon>Thermodesulfobacteriota</taxon>
        <taxon>Syntrophobacteria</taxon>
        <taxon>Syntrophobacterales</taxon>
        <taxon>Syntrophobacteraceae</taxon>
        <taxon>Desulfacinum</taxon>
    </lineage>
</organism>
<feature type="transmembrane region" description="Helical" evidence="6">
    <location>
        <begin position="72"/>
        <end position="89"/>
    </location>
</feature>
<evidence type="ECO:0000256" key="3">
    <source>
        <dbReference type="ARBA" id="ARBA00022748"/>
    </source>
</evidence>
<feature type="transmembrane region" description="Helical" evidence="6">
    <location>
        <begin position="129"/>
        <end position="156"/>
    </location>
</feature>
<evidence type="ECO:0000313" key="8">
    <source>
        <dbReference type="EMBL" id="SMC24532.1"/>
    </source>
</evidence>
<evidence type="ECO:0000259" key="7">
    <source>
        <dbReference type="Pfam" id="PF01578"/>
    </source>
</evidence>
<proteinExistence type="predicted"/>
<sequence>MGKGMEGVLLTLAVAFYCVGTAGYLVFLIRDREEVHRAAWAVLMAGAICHGAAIALRSAAKGYLAVTSSPEALSFFAWFLVIAYLVLSLRLRLRILGSFVSPLAAVFMFGSTLLPASSIPSGPLFRSSWVVVHVATLFAANALFAVAFAAAIMYLLQERSIKQKRLGNLHSRLPSLERLDRINHICLLVGFPLMTVGLLTGFFYASTVWKSPWNWDPKEIFALLTWLIYAVLLHERLAVGWRGRRAAWLAIFGFSAVLVTFLGVNLLFKGHHSTFVG</sequence>
<dbReference type="STRING" id="1121390.SAMN02746041_02028"/>
<evidence type="ECO:0000313" key="9">
    <source>
        <dbReference type="Proteomes" id="UP000192783"/>
    </source>
</evidence>
<dbReference type="OrthoDB" id="9814290at2"/>
<feature type="transmembrane region" description="Helical" evidence="6">
    <location>
        <begin position="39"/>
        <end position="60"/>
    </location>
</feature>